<dbReference type="SUPFAM" id="SSF46458">
    <property type="entry name" value="Globin-like"/>
    <property type="match status" value="1"/>
</dbReference>
<evidence type="ECO:0000256" key="6">
    <source>
        <dbReference type="ARBA" id="ARBA00034496"/>
    </source>
</evidence>
<dbReference type="InterPro" id="IPR019795">
    <property type="entry name" value="Globin_bac-like_CS"/>
</dbReference>
<keyword evidence="5" id="KW-0408">Iron</keyword>
<evidence type="ECO:0000256" key="3">
    <source>
        <dbReference type="ARBA" id="ARBA00022617"/>
    </source>
</evidence>
<keyword evidence="3" id="KW-0349">Heme</keyword>
<dbReference type="EMBL" id="BMPE01000006">
    <property type="protein sequence ID" value="GGL04751.1"/>
    <property type="molecule type" value="Genomic_DNA"/>
</dbReference>
<accession>A0ABQ2FJP8</accession>
<dbReference type="InterPro" id="IPR009050">
    <property type="entry name" value="Globin-like_sf"/>
</dbReference>
<evidence type="ECO:0000256" key="5">
    <source>
        <dbReference type="ARBA" id="ARBA00023004"/>
    </source>
</evidence>
<gene>
    <name evidence="7" type="ORF">GCM10010844_24340</name>
</gene>
<dbReference type="PANTHER" id="PTHR47366">
    <property type="entry name" value="TWO-ON-TWO HEMOGLOBIN-3"/>
    <property type="match status" value="1"/>
</dbReference>
<evidence type="ECO:0008006" key="9">
    <source>
        <dbReference type="Google" id="ProtNLM"/>
    </source>
</evidence>
<dbReference type="InterPro" id="IPR044203">
    <property type="entry name" value="GlbO/GLB3-like"/>
</dbReference>
<evidence type="ECO:0000256" key="4">
    <source>
        <dbReference type="ARBA" id="ARBA00022723"/>
    </source>
</evidence>
<sequence>MAAAASPFCVAGTRVVVLRAAGECVGCRRPLSSPPGATVWSGRMLYPAGMTAPISLNAGGSLYDRIGPEALAALVTRFYTLVASDPLLAPIFPQDLSVTAEKQLAFLTGFLGGPPLYHERFGHPRLRARHLPFPITPARARAWLACMQAALRDTPQIGTDDARELYAALSRVAVHMVNTDGVASAP</sequence>
<proteinExistence type="inferred from homology"/>
<comment type="similarity">
    <text evidence="6">Belongs to the truncated hemoglobin family. Group II subfamily.</text>
</comment>
<reference evidence="8" key="1">
    <citation type="journal article" date="2019" name="Int. J. Syst. Evol. Microbiol.">
        <title>The Global Catalogue of Microorganisms (GCM) 10K type strain sequencing project: providing services to taxonomists for standard genome sequencing and annotation.</title>
        <authorList>
            <consortium name="The Broad Institute Genomics Platform"/>
            <consortium name="The Broad Institute Genome Sequencing Center for Infectious Disease"/>
            <person name="Wu L."/>
            <person name="Ma J."/>
        </authorList>
    </citation>
    <scope>NUCLEOTIDE SEQUENCE [LARGE SCALE GENOMIC DNA]</scope>
    <source>
        <strain evidence="8">JCM 19173</strain>
    </source>
</reference>
<dbReference type="PROSITE" id="PS01213">
    <property type="entry name" value="GLOBIN_FAM_2"/>
    <property type="match status" value="1"/>
</dbReference>
<dbReference type="Gene3D" id="1.10.490.10">
    <property type="entry name" value="Globins"/>
    <property type="match status" value="1"/>
</dbReference>
<evidence type="ECO:0000256" key="1">
    <source>
        <dbReference type="ARBA" id="ARBA00001971"/>
    </source>
</evidence>
<organism evidence="7 8">
    <name type="scientific">Deinococcus radiotolerans</name>
    <dbReference type="NCBI Taxonomy" id="1309407"/>
    <lineage>
        <taxon>Bacteria</taxon>
        <taxon>Thermotogati</taxon>
        <taxon>Deinococcota</taxon>
        <taxon>Deinococci</taxon>
        <taxon>Deinococcales</taxon>
        <taxon>Deinococcaceae</taxon>
        <taxon>Deinococcus</taxon>
    </lineage>
</organism>
<evidence type="ECO:0000313" key="8">
    <source>
        <dbReference type="Proteomes" id="UP000604341"/>
    </source>
</evidence>
<dbReference type="InterPro" id="IPR012292">
    <property type="entry name" value="Globin/Proto"/>
</dbReference>
<evidence type="ECO:0000256" key="2">
    <source>
        <dbReference type="ARBA" id="ARBA00022448"/>
    </source>
</evidence>
<dbReference type="InterPro" id="IPR001486">
    <property type="entry name" value="Hemoglobin_trunc"/>
</dbReference>
<keyword evidence="8" id="KW-1185">Reference proteome</keyword>
<dbReference type="Pfam" id="PF01152">
    <property type="entry name" value="Bac_globin"/>
    <property type="match status" value="1"/>
</dbReference>
<dbReference type="PANTHER" id="PTHR47366:SF1">
    <property type="entry name" value="TWO-ON-TWO HEMOGLOBIN-3"/>
    <property type="match status" value="1"/>
</dbReference>
<name>A0ABQ2FJP8_9DEIO</name>
<comment type="cofactor">
    <cofactor evidence="1">
        <name>heme</name>
        <dbReference type="ChEBI" id="CHEBI:30413"/>
    </cofactor>
</comment>
<dbReference type="NCBIfam" id="TIGR01053">
    <property type="entry name" value="LSD1"/>
    <property type="match status" value="1"/>
</dbReference>
<keyword evidence="2" id="KW-0813">Transport</keyword>
<protein>
    <recommendedName>
        <fullName evidence="9">Globin</fullName>
    </recommendedName>
</protein>
<dbReference type="Proteomes" id="UP000604341">
    <property type="component" value="Unassembled WGS sequence"/>
</dbReference>
<evidence type="ECO:0000313" key="7">
    <source>
        <dbReference type="EMBL" id="GGL04751.1"/>
    </source>
</evidence>
<comment type="caution">
    <text evidence="7">The sequence shown here is derived from an EMBL/GenBank/DDBJ whole genome shotgun (WGS) entry which is preliminary data.</text>
</comment>
<keyword evidence="4" id="KW-0479">Metal-binding</keyword>